<sequence>MVRPHDDGADVGLTPGAHDGLDGIAGHMASPAPQEIVPMALVDGGDRPVDPPHDAPVAHVAGAGIAGRWLILAVGVMAVVAHLRARFCFRSGFQEGRHGISSIVAQLPTWASHARPSQ</sequence>
<gene>
    <name evidence="3" type="ORF">AMK68_00275</name>
</gene>
<dbReference type="AlphaFoldDB" id="A0A0S7XR54"/>
<name>A0A0S7XR54_9BACT</name>
<evidence type="ECO:0000313" key="3">
    <source>
        <dbReference type="EMBL" id="KPJ64903.1"/>
    </source>
</evidence>
<accession>A0A0S7XR54</accession>
<dbReference type="Proteomes" id="UP000052020">
    <property type="component" value="Unassembled WGS sequence"/>
</dbReference>
<feature type="transmembrane region" description="Helical" evidence="2">
    <location>
        <begin position="57"/>
        <end position="81"/>
    </location>
</feature>
<evidence type="ECO:0000313" key="4">
    <source>
        <dbReference type="Proteomes" id="UP000052020"/>
    </source>
</evidence>
<keyword evidence="2" id="KW-0472">Membrane</keyword>
<dbReference type="EMBL" id="LIZY01000003">
    <property type="protein sequence ID" value="KPJ64903.1"/>
    <property type="molecule type" value="Genomic_DNA"/>
</dbReference>
<evidence type="ECO:0000256" key="2">
    <source>
        <dbReference type="SAM" id="Phobius"/>
    </source>
</evidence>
<evidence type="ECO:0000256" key="1">
    <source>
        <dbReference type="SAM" id="MobiDB-lite"/>
    </source>
</evidence>
<protein>
    <submittedName>
        <fullName evidence="3">Uncharacterized protein</fullName>
    </submittedName>
</protein>
<proteinExistence type="predicted"/>
<keyword evidence="2" id="KW-0812">Transmembrane</keyword>
<organism evidence="3 4">
    <name type="scientific">candidate division KD3-62 bacterium DG_56</name>
    <dbReference type="NCBI Taxonomy" id="1704032"/>
    <lineage>
        <taxon>Bacteria</taxon>
        <taxon>candidate division KD3-62</taxon>
    </lineage>
</organism>
<feature type="region of interest" description="Disordered" evidence="1">
    <location>
        <begin position="1"/>
        <end position="28"/>
    </location>
</feature>
<comment type="caution">
    <text evidence="3">The sequence shown here is derived from an EMBL/GenBank/DDBJ whole genome shotgun (WGS) entry which is preliminary data.</text>
</comment>
<keyword evidence="2" id="KW-1133">Transmembrane helix</keyword>
<reference evidence="3 4" key="1">
    <citation type="journal article" date="2015" name="Microbiome">
        <title>Genomic resolution of linkages in carbon, nitrogen, and sulfur cycling among widespread estuary sediment bacteria.</title>
        <authorList>
            <person name="Baker B.J."/>
            <person name="Lazar C.S."/>
            <person name="Teske A.P."/>
            <person name="Dick G.J."/>
        </authorList>
    </citation>
    <scope>NUCLEOTIDE SEQUENCE [LARGE SCALE GENOMIC DNA]</scope>
    <source>
        <strain evidence="3">DG_56</strain>
    </source>
</reference>